<name>A0A7D6BG70_FERL1</name>
<dbReference type="SUPFAM" id="SSF46767">
    <property type="entry name" value="Methylated DNA-protein cysteine methyltransferase, C-terminal domain"/>
    <property type="match status" value="1"/>
</dbReference>
<dbReference type="InterPro" id="IPR014048">
    <property type="entry name" value="MethylDNA_cys_MeTrfase_DNA-bd"/>
</dbReference>
<dbReference type="GO" id="GO:0006281">
    <property type="term" value="P:DNA repair"/>
    <property type="evidence" value="ECO:0007669"/>
    <property type="project" value="InterPro"/>
</dbReference>
<dbReference type="CDD" id="cd06445">
    <property type="entry name" value="ATase"/>
    <property type="match status" value="1"/>
</dbReference>
<sequence>MSTPELERKVLFFLKIMPKGKVATYKSVGNRFGLHPRVIGLIMKRNKHPELYPCFKVVKSDGEVGGYSGPGGVRRKVELLRKDGVEFKRRINLKRYLWG</sequence>
<gene>
    <name evidence="3" type="ORF">Sv326_0120</name>
</gene>
<dbReference type="PANTHER" id="PTHR10815:SF13">
    <property type="entry name" value="METHYLATED-DNA--PROTEIN-CYSTEINE METHYLTRANSFERASE"/>
    <property type="match status" value="1"/>
</dbReference>
<dbReference type="KEGG" id="flt:Sv326_0120"/>
<evidence type="ECO:0000313" key="3">
    <source>
        <dbReference type="EMBL" id="QLJ52295.1"/>
    </source>
</evidence>
<evidence type="ECO:0000256" key="1">
    <source>
        <dbReference type="ARBA" id="ARBA00022763"/>
    </source>
</evidence>
<dbReference type="EMBL" id="CP058998">
    <property type="protein sequence ID" value="QLJ52295.1"/>
    <property type="molecule type" value="Genomic_DNA"/>
</dbReference>
<accession>A0A7D6BG70</accession>
<dbReference type="Pfam" id="PF01035">
    <property type="entry name" value="DNA_binding_1"/>
    <property type="match status" value="1"/>
</dbReference>
<dbReference type="PANTHER" id="PTHR10815">
    <property type="entry name" value="METHYLATED-DNA--PROTEIN-CYSTEINE METHYLTRANSFERASE"/>
    <property type="match status" value="1"/>
</dbReference>
<feature type="domain" description="Methylated-DNA-[protein]-cysteine S-methyltransferase DNA binding" evidence="2">
    <location>
        <begin position="6"/>
        <end position="85"/>
    </location>
</feature>
<dbReference type="Proteomes" id="UP000510821">
    <property type="component" value="Chromosome"/>
</dbReference>
<evidence type="ECO:0000313" key="4">
    <source>
        <dbReference type="Proteomes" id="UP000510821"/>
    </source>
</evidence>
<protein>
    <recommendedName>
        <fullName evidence="2">Methylated-DNA-[protein]-cysteine S-methyltransferase DNA binding domain-containing protein</fullName>
    </recommendedName>
</protein>
<organism evidence="3 4">
    <name type="scientific">Fermentimicrarchaeum limneticum</name>
    <dbReference type="NCBI Taxonomy" id="2795018"/>
    <lineage>
        <taxon>Archaea</taxon>
        <taxon>Candidatus Micrarchaeota</taxon>
        <taxon>Candidatus Fermentimicrarchaeales</taxon>
        <taxon>Candidatus Fermentimicrarchaeaceae</taxon>
        <taxon>Candidatus Fermentimicrarchaeum</taxon>
    </lineage>
</organism>
<dbReference type="GO" id="GO:0003824">
    <property type="term" value="F:catalytic activity"/>
    <property type="evidence" value="ECO:0007669"/>
    <property type="project" value="InterPro"/>
</dbReference>
<dbReference type="InterPro" id="IPR036388">
    <property type="entry name" value="WH-like_DNA-bd_sf"/>
</dbReference>
<keyword evidence="1" id="KW-0227">DNA damage</keyword>
<proteinExistence type="predicted"/>
<dbReference type="Gene3D" id="1.10.10.10">
    <property type="entry name" value="Winged helix-like DNA-binding domain superfamily/Winged helix DNA-binding domain"/>
    <property type="match status" value="1"/>
</dbReference>
<evidence type="ECO:0000259" key="2">
    <source>
        <dbReference type="Pfam" id="PF01035"/>
    </source>
</evidence>
<dbReference type="InterPro" id="IPR036217">
    <property type="entry name" value="MethylDNA_cys_MeTrfase_DNAb"/>
</dbReference>
<reference evidence="4" key="1">
    <citation type="submission" date="2020-07" db="EMBL/GenBank/DDBJ databases">
        <title>Metabolic diversity and evolutionary history of the archaeal phylum ###Micrarchaeota### uncovered from a freshwater lake metagenome.</title>
        <authorList>
            <person name="Kadnikov V.V."/>
            <person name="Savvichev A.S."/>
            <person name="Mardanov A.V."/>
            <person name="Beletsky A.V."/>
            <person name="Chupakov A.V."/>
            <person name="Kokryatskaya N.M."/>
            <person name="Pimenov N.V."/>
            <person name="Ravin N.V."/>
        </authorList>
    </citation>
    <scope>NUCLEOTIDE SEQUENCE [LARGE SCALE GENOMIC DNA]</scope>
</reference>
<dbReference type="AlphaFoldDB" id="A0A7D6BG70"/>